<dbReference type="GO" id="GO:0042773">
    <property type="term" value="P:ATP synthesis coupled electron transport"/>
    <property type="evidence" value="ECO:0007669"/>
    <property type="project" value="InterPro"/>
</dbReference>
<dbReference type="PRINTS" id="PR01437">
    <property type="entry name" value="NUOXDRDTASE4"/>
</dbReference>
<keyword evidence="4 7" id="KW-1133">Transmembrane helix</keyword>
<evidence type="ECO:0000256" key="6">
    <source>
        <dbReference type="RuleBase" id="RU000320"/>
    </source>
</evidence>
<organism evidence="9 10">
    <name type="scientific">Nocardioides cavernae</name>
    <dbReference type="NCBI Taxonomy" id="1921566"/>
    <lineage>
        <taxon>Bacteria</taxon>
        <taxon>Bacillati</taxon>
        <taxon>Actinomycetota</taxon>
        <taxon>Actinomycetes</taxon>
        <taxon>Propionibacteriales</taxon>
        <taxon>Nocardioidaceae</taxon>
        <taxon>Nocardioides</taxon>
    </lineage>
</organism>
<dbReference type="GO" id="GO:0003954">
    <property type="term" value="F:NADH dehydrogenase activity"/>
    <property type="evidence" value="ECO:0007669"/>
    <property type="project" value="TreeGrafter"/>
</dbReference>
<dbReference type="NCBIfam" id="NF004500">
    <property type="entry name" value="PRK05846.1-4"/>
    <property type="match status" value="1"/>
</dbReference>
<comment type="similarity">
    <text evidence="2">Belongs to the complex I subunit 4 family.</text>
</comment>
<reference evidence="9 10" key="1">
    <citation type="submission" date="2020-07" db="EMBL/GenBank/DDBJ databases">
        <authorList>
            <person name="Partida-Martinez L."/>
            <person name="Huntemann M."/>
            <person name="Clum A."/>
            <person name="Wang J."/>
            <person name="Palaniappan K."/>
            <person name="Ritter S."/>
            <person name="Chen I.-M."/>
            <person name="Stamatis D."/>
            <person name="Reddy T."/>
            <person name="O'Malley R."/>
            <person name="Daum C."/>
            <person name="Shapiro N."/>
            <person name="Ivanova N."/>
            <person name="Kyrpides N."/>
            <person name="Woyke T."/>
        </authorList>
    </citation>
    <scope>NUCLEOTIDE SEQUENCE [LARGE SCALE GENOMIC DNA]</scope>
    <source>
        <strain evidence="9 10">AT2.17</strain>
    </source>
</reference>
<sequence length="494" mass="52126">MLTVLILMPLVGALVVAVVPRAQVRPVGLAFALATLALGLLIASRYDASAGMQFEETHTWIEALGVHYALGVDGLGLLMVLLTVAIVPPVLLASWKESDAPGGRGSRSYFAWVLGLEATSLAVYTATDVLLFYIVFEATLIPAYFLIGGFGREGRGRAATKFLVYQLAGGLILLASVVGLYVVSANAGNPSFLVSDLAALDIDETTQRWLFVGFFAAFAIKAPIFPVHTWLADTSEKATPSTSVLLVCVLDKIGTFGMLRFCLGLLPDASQWATPVVVVLALISIVYGAFIAIGQDDILRLIGLTSLSHFGFIVLGIFVFNPTGGTGAILYMVNHGIATALMFLVAGFLINRTGTTSISAMGGVEKHAPILAGSFLVAGLAACGLPGLSPFVSEMMVIIAAFDHHWLVGAVAVLAIVLAAIYALWTYQRTMTGPDRAGMLAVPDLDRREVGIVAPLVLALVLFGFFPMPLLDVINPYVQDSLASAGIVQEGGLR</sequence>
<dbReference type="Proteomes" id="UP000549911">
    <property type="component" value="Unassembled WGS sequence"/>
</dbReference>
<dbReference type="InterPro" id="IPR001750">
    <property type="entry name" value="ND/Mrp_TM"/>
</dbReference>
<feature type="transmembrane region" description="Helical" evidence="7">
    <location>
        <begin position="301"/>
        <end position="322"/>
    </location>
</feature>
<protein>
    <submittedName>
        <fullName evidence="9">NADH-quinone oxidoreductase subunit M</fullName>
    </submittedName>
</protein>
<reference evidence="9 10" key="2">
    <citation type="submission" date="2020-08" db="EMBL/GenBank/DDBJ databases">
        <title>The Agave Microbiome: Exploring the role of microbial communities in plant adaptations to desert environments.</title>
        <authorList>
            <person name="Partida-Martinez L.P."/>
        </authorList>
    </citation>
    <scope>NUCLEOTIDE SEQUENCE [LARGE SCALE GENOMIC DNA]</scope>
    <source>
        <strain evidence="9 10">AT2.17</strain>
    </source>
</reference>
<feature type="transmembrane region" description="Helical" evidence="7">
    <location>
        <begin position="209"/>
        <end position="232"/>
    </location>
</feature>
<dbReference type="PANTHER" id="PTHR43507:SF1">
    <property type="entry name" value="NADH-UBIQUINONE OXIDOREDUCTASE CHAIN 4"/>
    <property type="match status" value="1"/>
</dbReference>
<feature type="transmembrane region" description="Helical" evidence="7">
    <location>
        <begin position="404"/>
        <end position="427"/>
    </location>
</feature>
<dbReference type="InterPro" id="IPR010227">
    <property type="entry name" value="NADH_Q_OxRdtase_chainM/4"/>
</dbReference>
<dbReference type="RefSeq" id="WP_179619557.1">
    <property type="nucleotide sequence ID" value="NZ_JACCBW010000002.1"/>
</dbReference>
<feature type="transmembrane region" description="Helical" evidence="7">
    <location>
        <begin position="328"/>
        <end position="350"/>
    </location>
</feature>
<proteinExistence type="inferred from homology"/>
<feature type="transmembrane region" description="Helical" evidence="7">
    <location>
        <begin position="130"/>
        <end position="150"/>
    </location>
</feature>
<feature type="transmembrane region" description="Helical" evidence="7">
    <location>
        <begin position="448"/>
        <end position="466"/>
    </location>
</feature>
<evidence type="ECO:0000313" key="10">
    <source>
        <dbReference type="Proteomes" id="UP000549911"/>
    </source>
</evidence>
<comment type="caution">
    <text evidence="9">The sequence shown here is derived from an EMBL/GenBank/DDBJ whole genome shotgun (WGS) entry which is preliminary data.</text>
</comment>
<accession>A0A7Y9H2V6</accession>
<keyword evidence="3 6" id="KW-0812">Transmembrane</keyword>
<gene>
    <name evidence="9" type="ORF">F4692_002080</name>
</gene>
<dbReference type="GO" id="GO:0012505">
    <property type="term" value="C:endomembrane system"/>
    <property type="evidence" value="ECO:0007669"/>
    <property type="project" value="UniProtKB-SubCell"/>
</dbReference>
<evidence type="ECO:0000256" key="5">
    <source>
        <dbReference type="ARBA" id="ARBA00023136"/>
    </source>
</evidence>
<feature type="transmembrane region" description="Helical" evidence="7">
    <location>
        <begin position="370"/>
        <end position="392"/>
    </location>
</feature>
<keyword evidence="10" id="KW-1185">Reference proteome</keyword>
<evidence type="ECO:0000256" key="4">
    <source>
        <dbReference type="ARBA" id="ARBA00022989"/>
    </source>
</evidence>
<dbReference type="PANTHER" id="PTHR43507">
    <property type="entry name" value="NADH-UBIQUINONE OXIDOREDUCTASE CHAIN 4"/>
    <property type="match status" value="1"/>
</dbReference>
<dbReference type="GO" id="GO:0048039">
    <property type="term" value="F:ubiquinone binding"/>
    <property type="evidence" value="ECO:0007669"/>
    <property type="project" value="TreeGrafter"/>
</dbReference>
<dbReference type="GO" id="GO:0008137">
    <property type="term" value="F:NADH dehydrogenase (ubiquinone) activity"/>
    <property type="evidence" value="ECO:0007669"/>
    <property type="project" value="InterPro"/>
</dbReference>
<feature type="transmembrane region" description="Helical" evidence="7">
    <location>
        <begin position="162"/>
        <end position="183"/>
    </location>
</feature>
<keyword evidence="5 7" id="KW-0472">Membrane</keyword>
<dbReference type="GO" id="GO:0015990">
    <property type="term" value="P:electron transport coupled proton transport"/>
    <property type="evidence" value="ECO:0007669"/>
    <property type="project" value="TreeGrafter"/>
</dbReference>
<evidence type="ECO:0000256" key="3">
    <source>
        <dbReference type="ARBA" id="ARBA00022692"/>
    </source>
</evidence>
<dbReference type="NCBIfam" id="TIGR01972">
    <property type="entry name" value="NDH_I_M"/>
    <property type="match status" value="1"/>
</dbReference>
<evidence type="ECO:0000259" key="8">
    <source>
        <dbReference type="Pfam" id="PF00361"/>
    </source>
</evidence>
<evidence type="ECO:0000313" key="9">
    <source>
        <dbReference type="EMBL" id="NYE36947.1"/>
    </source>
</evidence>
<name>A0A7Y9H2V6_9ACTN</name>
<dbReference type="AlphaFoldDB" id="A0A7Y9H2V6"/>
<evidence type="ECO:0000256" key="7">
    <source>
        <dbReference type="SAM" id="Phobius"/>
    </source>
</evidence>
<dbReference type="Pfam" id="PF00361">
    <property type="entry name" value="Proton_antipo_M"/>
    <property type="match status" value="1"/>
</dbReference>
<feature type="domain" description="NADH:quinone oxidoreductase/Mrp antiporter transmembrane" evidence="8">
    <location>
        <begin position="126"/>
        <end position="418"/>
    </location>
</feature>
<comment type="subcellular location">
    <subcellularLocation>
        <location evidence="1">Endomembrane system</location>
        <topology evidence="1">Multi-pass membrane protein</topology>
    </subcellularLocation>
    <subcellularLocation>
        <location evidence="6">Membrane</location>
        <topology evidence="6">Multi-pass membrane protein</topology>
    </subcellularLocation>
</comment>
<feature type="transmembrane region" description="Helical" evidence="7">
    <location>
        <begin position="272"/>
        <end position="294"/>
    </location>
</feature>
<feature type="transmembrane region" description="Helical" evidence="7">
    <location>
        <begin position="27"/>
        <end position="44"/>
    </location>
</feature>
<evidence type="ECO:0000256" key="1">
    <source>
        <dbReference type="ARBA" id="ARBA00004127"/>
    </source>
</evidence>
<dbReference type="GO" id="GO:0016020">
    <property type="term" value="C:membrane"/>
    <property type="evidence" value="ECO:0007669"/>
    <property type="project" value="UniProtKB-SubCell"/>
</dbReference>
<feature type="transmembrane region" description="Helical" evidence="7">
    <location>
        <begin position="244"/>
        <end position="266"/>
    </location>
</feature>
<dbReference type="EMBL" id="JACCBW010000002">
    <property type="protein sequence ID" value="NYE36947.1"/>
    <property type="molecule type" value="Genomic_DNA"/>
</dbReference>
<dbReference type="InterPro" id="IPR003918">
    <property type="entry name" value="NADH_UbQ_OxRdtase"/>
</dbReference>
<evidence type="ECO:0000256" key="2">
    <source>
        <dbReference type="ARBA" id="ARBA00009025"/>
    </source>
</evidence>
<feature type="transmembrane region" description="Helical" evidence="7">
    <location>
        <begin position="65"/>
        <end position="87"/>
    </location>
</feature>